<organism evidence="7 8">
    <name type="scientific">Fibrella aquatilis</name>
    <dbReference type="NCBI Taxonomy" id="2817059"/>
    <lineage>
        <taxon>Bacteria</taxon>
        <taxon>Pseudomonadati</taxon>
        <taxon>Bacteroidota</taxon>
        <taxon>Cytophagia</taxon>
        <taxon>Cytophagales</taxon>
        <taxon>Spirosomataceae</taxon>
        <taxon>Fibrella</taxon>
    </lineage>
</organism>
<protein>
    <recommendedName>
        <fullName evidence="5">Putative pre-16S rRNA nuclease</fullName>
        <ecNumber evidence="5">3.1.-.-</ecNumber>
    </recommendedName>
</protein>
<dbReference type="GO" id="GO:0004518">
    <property type="term" value="F:nuclease activity"/>
    <property type="evidence" value="ECO:0007669"/>
    <property type="project" value="UniProtKB-KW"/>
</dbReference>
<dbReference type="InterPro" id="IPR006641">
    <property type="entry name" value="YqgF/RNaseH-like_dom"/>
</dbReference>
<dbReference type="HAMAP" id="MF_00651">
    <property type="entry name" value="Nuclease_YqgF"/>
    <property type="match status" value="1"/>
</dbReference>
<dbReference type="GO" id="GO:0000967">
    <property type="term" value="P:rRNA 5'-end processing"/>
    <property type="evidence" value="ECO:0007669"/>
    <property type="project" value="UniProtKB-UniRule"/>
</dbReference>
<dbReference type="Gene3D" id="3.30.420.140">
    <property type="entry name" value="YqgF/RNase H-like domain"/>
    <property type="match status" value="1"/>
</dbReference>
<dbReference type="InterPro" id="IPR037027">
    <property type="entry name" value="YqgF/RNaseH-like_dom_sf"/>
</dbReference>
<evidence type="ECO:0000256" key="1">
    <source>
        <dbReference type="ARBA" id="ARBA00022490"/>
    </source>
</evidence>
<dbReference type="CDD" id="cd16964">
    <property type="entry name" value="YqgF"/>
    <property type="match status" value="1"/>
</dbReference>
<evidence type="ECO:0000256" key="5">
    <source>
        <dbReference type="HAMAP-Rule" id="MF_00651"/>
    </source>
</evidence>
<dbReference type="GO" id="GO:0016788">
    <property type="term" value="F:hydrolase activity, acting on ester bonds"/>
    <property type="evidence" value="ECO:0007669"/>
    <property type="project" value="UniProtKB-UniRule"/>
</dbReference>
<comment type="function">
    <text evidence="5">Could be a nuclease involved in processing of the 5'-end of pre-16S rRNA.</text>
</comment>
<comment type="similarity">
    <text evidence="5">Belongs to the YqgF HJR family.</text>
</comment>
<proteinExistence type="inferred from homology"/>
<evidence type="ECO:0000259" key="6">
    <source>
        <dbReference type="SMART" id="SM00732"/>
    </source>
</evidence>
<gene>
    <name evidence="7" type="primary">ruvX</name>
    <name evidence="7" type="ORF">J2I48_23245</name>
</gene>
<evidence type="ECO:0000313" key="7">
    <source>
        <dbReference type="EMBL" id="MBO0933944.1"/>
    </source>
</evidence>
<keyword evidence="1 5" id="KW-0963">Cytoplasm</keyword>
<comment type="caution">
    <text evidence="7">The sequence shown here is derived from an EMBL/GenBank/DDBJ whole genome shotgun (WGS) entry which is preliminary data.</text>
</comment>
<dbReference type="InterPro" id="IPR012337">
    <property type="entry name" value="RNaseH-like_sf"/>
</dbReference>
<evidence type="ECO:0000256" key="2">
    <source>
        <dbReference type="ARBA" id="ARBA00022517"/>
    </source>
</evidence>
<dbReference type="Proteomes" id="UP000664795">
    <property type="component" value="Unassembled WGS sequence"/>
</dbReference>
<dbReference type="EC" id="3.1.-.-" evidence="5"/>
<dbReference type="EMBL" id="JAFMYU010000024">
    <property type="protein sequence ID" value="MBO0933944.1"/>
    <property type="molecule type" value="Genomic_DNA"/>
</dbReference>
<dbReference type="NCBIfam" id="TIGR00250">
    <property type="entry name" value="RNAse_H_YqgF"/>
    <property type="match status" value="1"/>
</dbReference>
<dbReference type="RefSeq" id="WP_207337909.1">
    <property type="nucleotide sequence ID" value="NZ_JAFMYU010000024.1"/>
</dbReference>
<evidence type="ECO:0000256" key="3">
    <source>
        <dbReference type="ARBA" id="ARBA00022722"/>
    </source>
</evidence>
<keyword evidence="3 5" id="KW-0540">Nuclease</keyword>
<name>A0A939GB07_9BACT</name>
<dbReference type="PANTHER" id="PTHR33317">
    <property type="entry name" value="POLYNUCLEOTIDYL TRANSFERASE, RIBONUCLEASE H-LIKE SUPERFAMILY PROTEIN"/>
    <property type="match status" value="1"/>
</dbReference>
<keyword evidence="2 5" id="KW-0690">Ribosome biogenesis</keyword>
<dbReference type="GO" id="GO:0005829">
    <property type="term" value="C:cytosol"/>
    <property type="evidence" value="ECO:0007669"/>
    <property type="project" value="TreeGrafter"/>
</dbReference>
<evidence type="ECO:0000313" key="8">
    <source>
        <dbReference type="Proteomes" id="UP000664795"/>
    </source>
</evidence>
<evidence type="ECO:0000256" key="4">
    <source>
        <dbReference type="ARBA" id="ARBA00022801"/>
    </source>
</evidence>
<reference evidence="7 8" key="1">
    <citation type="submission" date="2021-03" db="EMBL/GenBank/DDBJ databases">
        <title>Fibrella sp. HMF5036 genome sequencing and assembly.</title>
        <authorList>
            <person name="Kang H."/>
            <person name="Kim H."/>
            <person name="Bae S."/>
            <person name="Joh K."/>
        </authorList>
    </citation>
    <scope>NUCLEOTIDE SEQUENCE [LARGE SCALE GENOMIC DNA]</scope>
    <source>
        <strain evidence="7 8">HMF5036</strain>
    </source>
</reference>
<keyword evidence="4 5" id="KW-0378">Hydrolase</keyword>
<comment type="subcellular location">
    <subcellularLocation>
        <location evidence="5">Cytoplasm</location>
    </subcellularLocation>
</comment>
<keyword evidence="8" id="KW-1185">Reference proteome</keyword>
<dbReference type="Pfam" id="PF03652">
    <property type="entry name" value="RuvX"/>
    <property type="match status" value="1"/>
</dbReference>
<dbReference type="SUPFAM" id="SSF53098">
    <property type="entry name" value="Ribonuclease H-like"/>
    <property type="match status" value="1"/>
</dbReference>
<dbReference type="InterPro" id="IPR005227">
    <property type="entry name" value="YqgF"/>
</dbReference>
<sequence>MARLVAIDYGNKRTGLAVTDPLQIIATALETVPTHTLLDRLKAYVATEPVEGFVVGWPTNTDGTDTHTTAPVRGLIKKLKTMFPEQTVHQHDERFTSRMALQSMIAGGTSKKDRREKGNIDMVSATIILQSFMESKTNVQ</sequence>
<feature type="domain" description="YqgF/RNase H-like" evidence="6">
    <location>
        <begin position="2"/>
        <end position="100"/>
    </location>
</feature>
<dbReference type="AlphaFoldDB" id="A0A939GB07"/>
<dbReference type="SMART" id="SM00732">
    <property type="entry name" value="YqgFc"/>
    <property type="match status" value="1"/>
</dbReference>
<accession>A0A939GB07</accession>
<dbReference type="PANTHER" id="PTHR33317:SF4">
    <property type="entry name" value="POLYNUCLEOTIDYL TRANSFERASE, RIBONUCLEASE H-LIKE SUPERFAMILY PROTEIN"/>
    <property type="match status" value="1"/>
</dbReference>